<sequence length="293" mass="34199">MDKFTDIPDIKYRAPSSEKSGIEVLDLDKFYKKLPKYDHDPSKPHRLHYFCFIYITQGEGSHFIDCNYYPFRQGSFIAVNKNQIQAFDLKNRPKGKMINVTEKFFDEIRANVRMPLFTPTHLATAHSPVFVMDQSTNESCDNFLKEIDKEQASENCDNLLLQLIFSSLLLKLSQQRTSHIEQLNEVQAQRFSQFISLIEKKFTVTRDASVYADMIHISYKYLNQICKLACNQTAKQLIDAHIILEIKRRLTIDNSQVQQIAYDLGFDDVTYFVKFFKRNTLLTPSQFKETTKG</sequence>
<comment type="caution">
    <text evidence="5">The sequence shown here is derived from an EMBL/GenBank/DDBJ whole genome shotgun (WGS) entry which is preliminary data.</text>
</comment>
<name>A0A3S0ISN8_9GAMM</name>
<dbReference type="Proteomes" id="UP000282060">
    <property type="component" value="Unassembled WGS sequence"/>
</dbReference>
<organism evidence="5 6">
    <name type="scientific">Shewanella atlantica</name>
    <dbReference type="NCBI Taxonomy" id="271099"/>
    <lineage>
        <taxon>Bacteria</taxon>
        <taxon>Pseudomonadati</taxon>
        <taxon>Pseudomonadota</taxon>
        <taxon>Gammaproteobacteria</taxon>
        <taxon>Alteromonadales</taxon>
        <taxon>Shewanellaceae</taxon>
        <taxon>Shewanella</taxon>
    </lineage>
</organism>
<dbReference type="PANTHER" id="PTHR43280:SF32">
    <property type="entry name" value="TRANSCRIPTIONAL REGULATORY PROTEIN"/>
    <property type="match status" value="1"/>
</dbReference>
<evidence type="ECO:0000313" key="5">
    <source>
        <dbReference type="EMBL" id="RTR30573.1"/>
    </source>
</evidence>
<dbReference type="InterPro" id="IPR009057">
    <property type="entry name" value="Homeodomain-like_sf"/>
</dbReference>
<gene>
    <name evidence="5" type="ORF">EKG39_15185</name>
</gene>
<protein>
    <submittedName>
        <fullName evidence="5">Helix-turn-helix domain-containing protein</fullName>
    </submittedName>
</protein>
<accession>A0A3S0ISN8</accession>
<dbReference type="SUPFAM" id="SSF46689">
    <property type="entry name" value="Homeodomain-like"/>
    <property type="match status" value="1"/>
</dbReference>
<dbReference type="Pfam" id="PF02311">
    <property type="entry name" value="AraC_binding"/>
    <property type="match status" value="1"/>
</dbReference>
<dbReference type="PANTHER" id="PTHR43280">
    <property type="entry name" value="ARAC-FAMILY TRANSCRIPTIONAL REGULATOR"/>
    <property type="match status" value="1"/>
</dbReference>
<dbReference type="SUPFAM" id="SSF51215">
    <property type="entry name" value="Regulatory protein AraC"/>
    <property type="match status" value="1"/>
</dbReference>
<dbReference type="SMART" id="SM00342">
    <property type="entry name" value="HTH_ARAC"/>
    <property type="match status" value="1"/>
</dbReference>
<dbReference type="InterPro" id="IPR003313">
    <property type="entry name" value="AraC-bd"/>
</dbReference>
<evidence type="ECO:0000256" key="3">
    <source>
        <dbReference type="ARBA" id="ARBA00023163"/>
    </source>
</evidence>
<dbReference type="Pfam" id="PF12833">
    <property type="entry name" value="HTH_18"/>
    <property type="match status" value="1"/>
</dbReference>
<proteinExistence type="predicted"/>
<feature type="domain" description="HTH araC/xylS-type" evidence="4">
    <location>
        <begin position="192"/>
        <end position="290"/>
    </location>
</feature>
<dbReference type="InterPro" id="IPR018060">
    <property type="entry name" value="HTH_AraC"/>
</dbReference>
<reference evidence="5 6" key="1">
    <citation type="submission" date="2018-12" db="EMBL/GenBank/DDBJ databases">
        <authorList>
            <person name="Yu L."/>
        </authorList>
    </citation>
    <scope>NUCLEOTIDE SEQUENCE [LARGE SCALE GENOMIC DNA]</scope>
    <source>
        <strain evidence="5 6">HAW-EB5</strain>
    </source>
</reference>
<dbReference type="AlphaFoldDB" id="A0A3S0ISN8"/>
<evidence type="ECO:0000259" key="4">
    <source>
        <dbReference type="PROSITE" id="PS01124"/>
    </source>
</evidence>
<dbReference type="PROSITE" id="PS01124">
    <property type="entry name" value="HTH_ARAC_FAMILY_2"/>
    <property type="match status" value="1"/>
</dbReference>
<dbReference type="InterPro" id="IPR037923">
    <property type="entry name" value="HTH-like"/>
</dbReference>
<dbReference type="Gene3D" id="1.10.10.60">
    <property type="entry name" value="Homeodomain-like"/>
    <property type="match status" value="1"/>
</dbReference>
<dbReference type="GO" id="GO:0043565">
    <property type="term" value="F:sequence-specific DNA binding"/>
    <property type="evidence" value="ECO:0007669"/>
    <property type="project" value="InterPro"/>
</dbReference>
<evidence type="ECO:0000256" key="2">
    <source>
        <dbReference type="ARBA" id="ARBA00023125"/>
    </source>
</evidence>
<keyword evidence="6" id="KW-1185">Reference proteome</keyword>
<dbReference type="GO" id="GO:0003700">
    <property type="term" value="F:DNA-binding transcription factor activity"/>
    <property type="evidence" value="ECO:0007669"/>
    <property type="project" value="InterPro"/>
</dbReference>
<evidence type="ECO:0000256" key="1">
    <source>
        <dbReference type="ARBA" id="ARBA00023015"/>
    </source>
</evidence>
<keyword evidence="2" id="KW-0238">DNA-binding</keyword>
<dbReference type="OrthoDB" id="9814125at2"/>
<keyword evidence="1" id="KW-0805">Transcription regulation</keyword>
<dbReference type="RefSeq" id="WP_126506656.1">
    <property type="nucleotide sequence ID" value="NZ_RXNV01000007.1"/>
</dbReference>
<keyword evidence="3" id="KW-0804">Transcription</keyword>
<dbReference type="EMBL" id="RXNV01000007">
    <property type="protein sequence ID" value="RTR30573.1"/>
    <property type="molecule type" value="Genomic_DNA"/>
</dbReference>
<evidence type="ECO:0000313" key="6">
    <source>
        <dbReference type="Proteomes" id="UP000282060"/>
    </source>
</evidence>